<gene>
    <name evidence="1" type="ORF">EW145_g6495</name>
</gene>
<keyword evidence="2" id="KW-1185">Reference proteome</keyword>
<evidence type="ECO:0000313" key="2">
    <source>
        <dbReference type="Proteomes" id="UP000308199"/>
    </source>
</evidence>
<comment type="caution">
    <text evidence="1">The sequence shown here is derived from an EMBL/GenBank/DDBJ whole genome shotgun (WGS) entry which is preliminary data.</text>
</comment>
<protein>
    <submittedName>
        <fullName evidence="1">Uncharacterized protein</fullName>
    </submittedName>
</protein>
<accession>A0A4S4KWF5</accession>
<reference evidence="1 2" key="1">
    <citation type="submission" date="2019-02" db="EMBL/GenBank/DDBJ databases">
        <title>Genome sequencing of the rare red list fungi Phellinidium pouzarii.</title>
        <authorList>
            <person name="Buettner E."/>
            <person name="Kellner H."/>
        </authorList>
    </citation>
    <scope>NUCLEOTIDE SEQUENCE [LARGE SCALE GENOMIC DNA]</scope>
    <source>
        <strain evidence="1 2">DSM 108285</strain>
    </source>
</reference>
<dbReference type="Gene3D" id="3.80.10.10">
    <property type="entry name" value="Ribonuclease Inhibitor"/>
    <property type="match status" value="1"/>
</dbReference>
<dbReference type="SUPFAM" id="SSF52058">
    <property type="entry name" value="L domain-like"/>
    <property type="match status" value="1"/>
</dbReference>
<organism evidence="1 2">
    <name type="scientific">Phellinidium pouzarii</name>
    <dbReference type="NCBI Taxonomy" id="167371"/>
    <lineage>
        <taxon>Eukaryota</taxon>
        <taxon>Fungi</taxon>
        <taxon>Dikarya</taxon>
        <taxon>Basidiomycota</taxon>
        <taxon>Agaricomycotina</taxon>
        <taxon>Agaricomycetes</taxon>
        <taxon>Hymenochaetales</taxon>
        <taxon>Hymenochaetaceae</taxon>
        <taxon>Phellinidium</taxon>
    </lineage>
</organism>
<name>A0A4S4KWF5_9AGAM</name>
<sequence length="462" mass="52913">MEKHPYTKERQVVQSEEVLSSKSISTIPSSKIDLRFSGSSPIQFLIPDILIQIFMMAIPRDIEWSQAEWNRIAPNNVAAVSRYWRNVALSHAILWATFNLTDKWAHKSFLWNQLPLFMRRSGQTPFNLTLTHLNLQDYTQLTSIIHDHQHLCKHIKIEFQNALYEYYLTPRRHDKEGIKLTDIPILETLHLRWTRFEAPAEVLLSNATSLTVLDLYGSFILRFDDLTVLNLTDITLQSFEVTTTNDCLQLLQICPALENFSAEGCYIKGIEDSSYEVIYHPNLISLSLRFMEVSALQYILQRLHLISLKQLTIGSKDSGVDGVDVHRASALISRSHCLLESLDLRQSKKDEIVRCLKLSPNLKHLALYDGGRGEGDAMRDVIIQLALKGGDQVCPELKSIKLCFINLSQWPEDVVSMVYSRWHVEEGAVRNLESVILRFCGFTASKDLDDCRNEGLKLKIID</sequence>
<dbReference type="AlphaFoldDB" id="A0A4S4KWF5"/>
<dbReference type="Proteomes" id="UP000308199">
    <property type="component" value="Unassembled WGS sequence"/>
</dbReference>
<dbReference type="EMBL" id="SGPK01000495">
    <property type="protein sequence ID" value="THH03142.1"/>
    <property type="molecule type" value="Genomic_DNA"/>
</dbReference>
<dbReference type="InterPro" id="IPR032675">
    <property type="entry name" value="LRR_dom_sf"/>
</dbReference>
<proteinExistence type="predicted"/>
<evidence type="ECO:0000313" key="1">
    <source>
        <dbReference type="EMBL" id="THH03142.1"/>
    </source>
</evidence>
<dbReference type="OrthoDB" id="3221235at2759"/>